<keyword evidence="2" id="KW-0472">Membrane</keyword>
<keyword evidence="2" id="KW-1133">Transmembrane helix</keyword>
<dbReference type="RefSeq" id="WP_146838048.1">
    <property type="nucleotide sequence ID" value="NZ_BJVQ01000031.1"/>
</dbReference>
<dbReference type="OrthoDB" id="4480597at2"/>
<feature type="transmembrane region" description="Helical" evidence="2">
    <location>
        <begin position="55"/>
        <end position="77"/>
    </location>
</feature>
<reference evidence="3 4" key="1">
    <citation type="submission" date="2020-08" db="EMBL/GenBank/DDBJ databases">
        <title>Sequencing the genomes of 1000 actinobacteria strains.</title>
        <authorList>
            <person name="Klenk H.-P."/>
        </authorList>
    </citation>
    <scope>NUCLEOTIDE SEQUENCE [LARGE SCALE GENOMIC DNA]</scope>
    <source>
        <strain evidence="3 4">DSM 9581</strain>
    </source>
</reference>
<dbReference type="Proteomes" id="UP000564629">
    <property type="component" value="Unassembled WGS sequence"/>
</dbReference>
<keyword evidence="2" id="KW-0812">Transmembrane</keyword>
<feature type="region of interest" description="Disordered" evidence="1">
    <location>
        <begin position="151"/>
        <end position="224"/>
    </location>
</feature>
<sequence>MTLASASRKNYPAPLPRAVVNSALAGTLLLAGGAFALSFAALADLAEMAGVPGHLAWIWPLVVDGMVVVATMAIVALAGYGTRALIYPWTLLGGGAAVSIAANAVHAILAADGAVPAAVSALVAAVPPVALLAVTHLSVVLIQRSAEPVKKAGGKRRTADAEPRAARAEQAPEPVAADGRAVPALGSAAAPVVPMRRTEDEPEPGRAPRVLASVGARGEFDASR</sequence>
<feature type="compositionally biased region" description="Low complexity" evidence="1">
    <location>
        <begin position="168"/>
        <end position="177"/>
    </location>
</feature>
<evidence type="ECO:0000313" key="4">
    <source>
        <dbReference type="Proteomes" id="UP000564629"/>
    </source>
</evidence>
<feature type="compositionally biased region" description="Basic and acidic residues" evidence="1">
    <location>
        <begin position="157"/>
        <end position="167"/>
    </location>
</feature>
<dbReference type="Pfam" id="PF10935">
    <property type="entry name" value="DUF2637"/>
    <property type="match status" value="1"/>
</dbReference>
<name>A0A7W8WAP8_9CELL</name>
<evidence type="ECO:0000256" key="1">
    <source>
        <dbReference type="SAM" id="MobiDB-lite"/>
    </source>
</evidence>
<comment type="caution">
    <text evidence="3">The sequence shown here is derived from an EMBL/GenBank/DDBJ whole genome shotgun (WGS) entry which is preliminary data.</text>
</comment>
<accession>A0A7W8WAP8</accession>
<dbReference type="EMBL" id="JACHDN010000001">
    <property type="protein sequence ID" value="MBB5474620.1"/>
    <property type="molecule type" value="Genomic_DNA"/>
</dbReference>
<feature type="compositionally biased region" description="Basic and acidic residues" evidence="1">
    <location>
        <begin position="196"/>
        <end position="206"/>
    </location>
</feature>
<evidence type="ECO:0000313" key="3">
    <source>
        <dbReference type="EMBL" id="MBB5474620.1"/>
    </source>
</evidence>
<dbReference type="InterPro" id="IPR021235">
    <property type="entry name" value="DUF2637"/>
</dbReference>
<organism evidence="3 4">
    <name type="scientific">Cellulomonas hominis</name>
    <dbReference type="NCBI Taxonomy" id="156981"/>
    <lineage>
        <taxon>Bacteria</taxon>
        <taxon>Bacillati</taxon>
        <taxon>Actinomycetota</taxon>
        <taxon>Actinomycetes</taxon>
        <taxon>Micrococcales</taxon>
        <taxon>Cellulomonadaceae</taxon>
        <taxon>Cellulomonas</taxon>
    </lineage>
</organism>
<evidence type="ECO:0000256" key="2">
    <source>
        <dbReference type="SAM" id="Phobius"/>
    </source>
</evidence>
<feature type="transmembrane region" description="Helical" evidence="2">
    <location>
        <begin position="89"/>
        <end position="111"/>
    </location>
</feature>
<evidence type="ECO:0008006" key="5">
    <source>
        <dbReference type="Google" id="ProtNLM"/>
    </source>
</evidence>
<feature type="transmembrane region" description="Helical" evidence="2">
    <location>
        <begin position="20"/>
        <end position="43"/>
    </location>
</feature>
<gene>
    <name evidence="3" type="ORF">HNR08_003356</name>
</gene>
<protein>
    <recommendedName>
        <fullName evidence="5">Excisionase</fullName>
    </recommendedName>
</protein>
<proteinExistence type="predicted"/>
<dbReference type="AlphaFoldDB" id="A0A7W8WAP8"/>
<feature type="transmembrane region" description="Helical" evidence="2">
    <location>
        <begin position="117"/>
        <end position="142"/>
    </location>
</feature>